<dbReference type="RefSeq" id="WP_048860685.1">
    <property type="nucleotide sequence ID" value="NZ_BANB01000165.1"/>
</dbReference>
<comment type="caution">
    <text evidence="12">The sequence shown here is derived from an EMBL/GenBank/DDBJ whole genome shotgun (WGS) entry which is preliminary data.</text>
</comment>
<dbReference type="InterPro" id="IPR011764">
    <property type="entry name" value="Biotin_carboxylation_dom"/>
</dbReference>
<dbReference type="InterPro" id="IPR005482">
    <property type="entry name" value="Biotin_COase_C"/>
</dbReference>
<dbReference type="InterPro" id="IPR011054">
    <property type="entry name" value="Rudment_hybrid_motif"/>
</dbReference>
<dbReference type="PROSITE" id="PS00867">
    <property type="entry name" value="CPSASE_2"/>
    <property type="match status" value="1"/>
</dbReference>
<evidence type="ECO:0000256" key="5">
    <source>
        <dbReference type="ARBA" id="ARBA00022823"/>
    </source>
</evidence>
<dbReference type="PROSITE" id="PS00189">
    <property type="entry name" value="LIPOYL"/>
    <property type="match status" value="1"/>
</dbReference>
<evidence type="ECO:0000256" key="4">
    <source>
        <dbReference type="ARBA" id="ARBA00022741"/>
    </source>
</evidence>
<protein>
    <submittedName>
        <fullName evidence="12">Carbamoyl phosphate synthase large subunit</fullName>
    </submittedName>
</protein>
<feature type="domain" description="Biotin carboxylation" evidence="11">
    <location>
        <begin position="1"/>
        <end position="445"/>
    </location>
</feature>
<dbReference type="SUPFAM" id="SSF51230">
    <property type="entry name" value="Single hybrid motif"/>
    <property type="match status" value="1"/>
</dbReference>
<dbReference type="PANTHER" id="PTHR18866:SF33">
    <property type="entry name" value="METHYLCROTONOYL-COA CARBOXYLASE SUBUNIT ALPHA, MITOCHONDRIAL-RELATED"/>
    <property type="match status" value="1"/>
</dbReference>
<evidence type="ECO:0000259" key="10">
    <source>
        <dbReference type="PROSITE" id="PS50975"/>
    </source>
</evidence>
<dbReference type="PROSITE" id="PS50968">
    <property type="entry name" value="BIOTINYL_LIPOYL"/>
    <property type="match status" value="1"/>
</dbReference>
<dbReference type="InterPro" id="IPR005481">
    <property type="entry name" value="BC-like_N"/>
</dbReference>
<keyword evidence="5" id="KW-0450">Lipoyl</keyword>
<name>A0A0D6P7F0_9PROT</name>
<evidence type="ECO:0000256" key="6">
    <source>
        <dbReference type="ARBA" id="ARBA00022840"/>
    </source>
</evidence>
<dbReference type="Pfam" id="PF00289">
    <property type="entry name" value="Biotin_carb_N"/>
    <property type="match status" value="1"/>
</dbReference>
<dbReference type="InterPro" id="IPR011053">
    <property type="entry name" value="Single_hybrid_motif"/>
</dbReference>
<dbReference type="GO" id="GO:0016874">
    <property type="term" value="F:ligase activity"/>
    <property type="evidence" value="ECO:0007669"/>
    <property type="project" value="UniProtKB-KW"/>
</dbReference>
<evidence type="ECO:0000259" key="11">
    <source>
        <dbReference type="PROSITE" id="PS50979"/>
    </source>
</evidence>
<dbReference type="Pfam" id="PF00364">
    <property type="entry name" value="Biotin_lipoyl"/>
    <property type="match status" value="1"/>
</dbReference>
<dbReference type="InterPro" id="IPR003016">
    <property type="entry name" value="2-oxoA_DH_lipoyl-BS"/>
</dbReference>
<evidence type="ECO:0000256" key="7">
    <source>
        <dbReference type="ARBA" id="ARBA00023267"/>
    </source>
</evidence>
<evidence type="ECO:0000259" key="9">
    <source>
        <dbReference type="PROSITE" id="PS50968"/>
    </source>
</evidence>
<dbReference type="EMBL" id="BANB01000165">
    <property type="protein sequence ID" value="GAN76799.1"/>
    <property type="molecule type" value="Genomic_DNA"/>
</dbReference>
<dbReference type="GO" id="GO:0046872">
    <property type="term" value="F:metal ion binding"/>
    <property type="evidence" value="ECO:0007669"/>
    <property type="project" value="InterPro"/>
</dbReference>
<proteinExistence type="predicted"/>
<dbReference type="AlphaFoldDB" id="A0A0D6P7F0"/>
<dbReference type="CDD" id="cd06850">
    <property type="entry name" value="biotinyl_domain"/>
    <property type="match status" value="1"/>
</dbReference>
<dbReference type="Gene3D" id="3.30.470.20">
    <property type="entry name" value="ATP-grasp fold, B domain"/>
    <property type="match status" value="1"/>
</dbReference>
<organism evidence="12 13">
    <name type="scientific">Acidisphaera rubrifaciens HS-AP3</name>
    <dbReference type="NCBI Taxonomy" id="1231350"/>
    <lineage>
        <taxon>Bacteria</taxon>
        <taxon>Pseudomonadati</taxon>
        <taxon>Pseudomonadota</taxon>
        <taxon>Alphaproteobacteria</taxon>
        <taxon>Acetobacterales</taxon>
        <taxon>Acetobacteraceae</taxon>
        <taxon>Acidisphaera</taxon>
    </lineage>
</organism>
<dbReference type="InterPro" id="IPR050856">
    <property type="entry name" value="Biotin_carboxylase_complex"/>
</dbReference>
<dbReference type="Pfam" id="PF02785">
    <property type="entry name" value="Biotin_carb_C"/>
    <property type="match status" value="1"/>
</dbReference>
<dbReference type="OrthoDB" id="9763189at2"/>
<sequence>MFPSVLIANRGEIACRIVRTCRRLGIRSIAVFSEADRDAPHVRAADDAVAIGPAEAARSYLDVDAIVAAARMTGAAAVHPGYGFLSERAALPLALVAAGIAWVGPSVAAIEAMGSKRAAKALARDVGVPCVPGYDGDDQSDRRLAEEAARISYPLLIKASAGGGGRGMRRVDAENGLAEAITAARAEATAAFGNGELLIERLITRPRHIEVQIAGDRHGNVVHLGDRECSIQRSYQKLIEEAPAPRLTSAQRATLHAAAVSLARAIGYDSLGTVEFVLDEDSGAPFFLEMNTRLQVEHTVTEAITGLDLVEWQLRIAAGEPLPLTQEAIGFRGHAIEARLNAEEPAEDYRPATGTVLRFDPPGDLRVDAGIAAGSVVGPWYDSLLAKLIAHGDDREQARMRLVAGLAALTVAGVATNQGFLRDVLGAGAFIDARLTTRFLADTFPDGWRPPVPDETRLAALAVWLAGHATASGPWGTLGAWRLVRPARIYATVDDEEIPVIGDAAAFEAGGWHVRAAVTGDSVLLDIADAPRHRYAWARQDETIWVMRDGGAWPHVVRHAGDAALTRAGGADNSRRIAAPMPGLITSVDVVAGAHVAAGAVCVTMEAMKVVLRLPAPADGIVAGVHVAAGDTIAGGTVLVELTPA</sequence>
<dbReference type="InterPro" id="IPR000089">
    <property type="entry name" value="Biotin_lipoyl"/>
</dbReference>
<keyword evidence="6 8" id="KW-0067">ATP-binding</keyword>
<keyword evidence="4 8" id="KW-0547">Nucleotide-binding</keyword>
<dbReference type="Proteomes" id="UP000032680">
    <property type="component" value="Unassembled WGS sequence"/>
</dbReference>
<reference evidence="12 13" key="1">
    <citation type="submission" date="2012-11" db="EMBL/GenBank/DDBJ databases">
        <title>Whole genome sequence of Acidisphaera rubrifaciens HS-AP3.</title>
        <authorList>
            <person name="Azuma Y."/>
            <person name="Higashiura N."/>
            <person name="Hirakawa H."/>
            <person name="Matsushita K."/>
        </authorList>
    </citation>
    <scope>NUCLEOTIDE SEQUENCE [LARGE SCALE GENOMIC DNA]</scope>
    <source>
        <strain evidence="12 13">HS-AP3</strain>
    </source>
</reference>
<dbReference type="PROSITE" id="PS00866">
    <property type="entry name" value="CPSASE_1"/>
    <property type="match status" value="1"/>
</dbReference>
<dbReference type="FunFam" id="3.30.1490.20:FF:000003">
    <property type="entry name" value="acetyl-CoA carboxylase isoform X1"/>
    <property type="match status" value="1"/>
</dbReference>
<comment type="cofactor">
    <cofactor evidence="2">
        <name>biotin</name>
        <dbReference type="ChEBI" id="CHEBI:57586"/>
    </cofactor>
</comment>
<feature type="domain" description="ATP-grasp" evidence="10">
    <location>
        <begin position="120"/>
        <end position="318"/>
    </location>
</feature>
<dbReference type="GO" id="GO:0005524">
    <property type="term" value="F:ATP binding"/>
    <property type="evidence" value="ECO:0007669"/>
    <property type="project" value="UniProtKB-UniRule"/>
</dbReference>
<dbReference type="SUPFAM" id="SSF51246">
    <property type="entry name" value="Rudiment single hybrid motif"/>
    <property type="match status" value="1"/>
</dbReference>
<keyword evidence="3" id="KW-0436">Ligase</keyword>
<dbReference type="Pfam" id="PF02786">
    <property type="entry name" value="CPSase_L_D2"/>
    <property type="match status" value="1"/>
</dbReference>
<dbReference type="Gene3D" id="2.40.50.100">
    <property type="match status" value="1"/>
</dbReference>
<evidence type="ECO:0000256" key="8">
    <source>
        <dbReference type="PROSITE-ProRule" id="PRU00409"/>
    </source>
</evidence>
<gene>
    <name evidence="12" type="ORF">Asru_0165_07</name>
</gene>
<evidence type="ECO:0000256" key="2">
    <source>
        <dbReference type="ARBA" id="ARBA00001953"/>
    </source>
</evidence>
<dbReference type="PROSITE" id="PS50975">
    <property type="entry name" value="ATP_GRASP"/>
    <property type="match status" value="1"/>
</dbReference>
<keyword evidence="13" id="KW-1185">Reference proteome</keyword>
<dbReference type="PANTHER" id="PTHR18866">
    <property type="entry name" value="CARBOXYLASE:PYRUVATE/ACETYL-COA/PROPIONYL-COA CARBOXYLASE"/>
    <property type="match status" value="1"/>
</dbReference>
<comment type="cofactor">
    <cofactor evidence="1">
        <name>(R)-lipoate</name>
        <dbReference type="ChEBI" id="CHEBI:83088"/>
    </cofactor>
</comment>
<dbReference type="InterPro" id="IPR011761">
    <property type="entry name" value="ATP-grasp"/>
</dbReference>
<evidence type="ECO:0000313" key="12">
    <source>
        <dbReference type="EMBL" id="GAN76799.1"/>
    </source>
</evidence>
<dbReference type="FunFam" id="3.40.50.20:FF:000010">
    <property type="entry name" value="Propionyl-CoA carboxylase subunit alpha"/>
    <property type="match status" value="1"/>
</dbReference>
<evidence type="ECO:0000256" key="1">
    <source>
        <dbReference type="ARBA" id="ARBA00001938"/>
    </source>
</evidence>
<accession>A0A0D6P7F0</accession>
<dbReference type="SUPFAM" id="SSF56059">
    <property type="entry name" value="Glutathione synthetase ATP-binding domain-like"/>
    <property type="match status" value="1"/>
</dbReference>
<dbReference type="SMART" id="SM00878">
    <property type="entry name" value="Biotin_carb_C"/>
    <property type="match status" value="1"/>
</dbReference>
<feature type="domain" description="Lipoyl-binding" evidence="9">
    <location>
        <begin position="574"/>
        <end position="643"/>
    </location>
</feature>
<keyword evidence="7" id="KW-0092">Biotin</keyword>
<evidence type="ECO:0000313" key="13">
    <source>
        <dbReference type="Proteomes" id="UP000032680"/>
    </source>
</evidence>
<dbReference type="InterPro" id="IPR016185">
    <property type="entry name" value="PreATP-grasp_dom_sf"/>
</dbReference>
<dbReference type="PROSITE" id="PS50979">
    <property type="entry name" value="BC"/>
    <property type="match status" value="1"/>
</dbReference>
<dbReference type="InterPro" id="IPR005479">
    <property type="entry name" value="CPAse_ATP-bd"/>
</dbReference>
<dbReference type="SUPFAM" id="SSF52440">
    <property type="entry name" value="PreATP-grasp domain"/>
    <property type="match status" value="1"/>
</dbReference>
<evidence type="ECO:0000256" key="3">
    <source>
        <dbReference type="ARBA" id="ARBA00022598"/>
    </source>
</evidence>